<feature type="domain" description="NAD-dependent epimerase/dehydratase" evidence="3">
    <location>
        <begin position="6"/>
        <end position="244"/>
    </location>
</feature>
<dbReference type="EMBL" id="VITN01000011">
    <property type="protein sequence ID" value="TWB17317.1"/>
    <property type="molecule type" value="Genomic_DNA"/>
</dbReference>
<proteinExistence type="inferred from homology"/>
<accession>A0A560F6T3</accession>
<dbReference type="SUPFAM" id="SSF51735">
    <property type="entry name" value="NAD(P)-binding Rossmann-fold domains"/>
    <property type="match status" value="1"/>
</dbReference>
<dbReference type="Pfam" id="PF01370">
    <property type="entry name" value="Epimerase"/>
    <property type="match status" value="1"/>
</dbReference>
<gene>
    <name evidence="4" type="ORF">FBZ89_111168</name>
</gene>
<dbReference type="RefSeq" id="WP_145751274.1">
    <property type="nucleotide sequence ID" value="NZ_VITN01000011.1"/>
</dbReference>
<evidence type="ECO:0000313" key="5">
    <source>
        <dbReference type="Proteomes" id="UP000319859"/>
    </source>
</evidence>
<evidence type="ECO:0000256" key="2">
    <source>
        <dbReference type="ARBA" id="ARBA00023445"/>
    </source>
</evidence>
<organism evidence="4 5">
    <name type="scientific">Nitrospirillum amazonense</name>
    <dbReference type="NCBI Taxonomy" id="28077"/>
    <lineage>
        <taxon>Bacteria</taxon>
        <taxon>Pseudomonadati</taxon>
        <taxon>Pseudomonadota</taxon>
        <taxon>Alphaproteobacteria</taxon>
        <taxon>Rhodospirillales</taxon>
        <taxon>Azospirillaceae</taxon>
        <taxon>Nitrospirillum</taxon>
    </lineage>
</organism>
<name>A0A560F6T3_9PROT</name>
<evidence type="ECO:0000256" key="1">
    <source>
        <dbReference type="ARBA" id="ARBA00023002"/>
    </source>
</evidence>
<protein>
    <submittedName>
        <fullName evidence="4">Dihydroflavonol-4-reductase</fullName>
    </submittedName>
</protein>
<dbReference type="InterPro" id="IPR050425">
    <property type="entry name" value="NAD(P)_dehydrat-like"/>
</dbReference>
<dbReference type="InterPro" id="IPR036291">
    <property type="entry name" value="NAD(P)-bd_dom_sf"/>
</dbReference>
<dbReference type="FunFam" id="3.40.50.720:FF:000336">
    <property type="entry name" value="Aldehyde reductase"/>
    <property type="match status" value="1"/>
</dbReference>
<comment type="similarity">
    <text evidence="2">Belongs to the NAD(P)-dependent epimerase/dehydratase family. Dihydroflavonol-4-reductase subfamily.</text>
</comment>
<keyword evidence="1" id="KW-0560">Oxidoreductase</keyword>
<evidence type="ECO:0000313" key="4">
    <source>
        <dbReference type="EMBL" id="TWB17317.1"/>
    </source>
</evidence>
<dbReference type="Proteomes" id="UP000319859">
    <property type="component" value="Unassembled WGS sequence"/>
</dbReference>
<dbReference type="AlphaFoldDB" id="A0A560F6T3"/>
<dbReference type="PANTHER" id="PTHR10366">
    <property type="entry name" value="NAD DEPENDENT EPIMERASE/DEHYDRATASE"/>
    <property type="match status" value="1"/>
</dbReference>
<comment type="caution">
    <text evidence="4">The sequence shown here is derived from an EMBL/GenBank/DDBJ whole genome shotgun (WGS) entry which is preliminary data.</text>
</comment>
<dbReference type="PANTHER" id="PTHR10366:SF564">
    <property type="entry name" value="STEROL-4-ALPHA-CARBOXYLATE 3-DEHYDROGENASE, DECARBOXYLATING"/>
    <property type="match status" value="1"/>
</dbReference>
<dbReference type="InterPro" id="IPR001509">
    <property type="entry name" value="Epimerase_deHydtase"/>
</dbReference>
<dbReference type="OrthoDB" id="9801785at2"/>
<sequence>MNDQLILVTGGTGFIAQHCILAALKAGYRVRTTVRSLSREAEVRAHLKVGGAEAGDRLTFVAADLTADEGWAEAVAGCTYVLHGASPTPTGEQVSEEDWVKPAVEGNLRVLRAARDAGVRRVVLTSAFGAICAGHKAMTRPFNETDWSDLTGAVWPYQKSKTLAERAAWDFIAREGRGLELSAVNPTAVLGPVLGADYSHSIGLIRNMMNGQPGCPKLNCGIVDVRDVADLHLRAMTHAAANGERFLAISGESLWMIDIARVLRRRLGAAAAKVPTRVLPNWLVRLISLKNPVMRGAVTLLGVNLNATSEKAIRLLGWAPRPSEEAIVATAESLIRLGLLPGVKGAASGVG</sequence>
<dbReference type="CDD" id="cd05227">
    <property type="entry name" value="AR_SDR_e"/>
    <property type="match status" value="1"/>
</dbReference>
<evidence type="ECO:0000259" key="3">
    <source>
        <dbReference type="Pfam" id="PF01370"/>
    </source>
</evidence>
<dbReference type="Gene3D" id="3.40.50.720">
    <property type="entry name" value="NAD(P)-binding Rossmann-like Domain"/>
    <property type="match status" value="1"/>
</dbReference>
<dbReference type="GO" id="GO:0016616">
    <property type="term" value="F:oxidoreductase activity, acting on the CH-OH group of donors, NAD or NADP as acceptor"/>
    <property type="evidence" value="ECO:0007669"/>
    <property type="project" value="TreeGrafter"/>
</dbReference>
<reference evidence="4 5" key="1">
    <citation type="submission" date="2019-06" db="EMBL/GenBank/DDBJ databases">
        <title>Genomic Encyclopedia of Type Strains, Phase IV (KMG-V): Genome sequencing to study the core and pangenomes of soil and plant-associated prokaryotes.</title>
        <authorList>
            <person name="Whitman W."/>
        </authorList>
    </citation>
    <scope>NUCLEOTIDE SEQUENCE [LARGE SCALE GENOMIC DNA]</scope>
    <source>
        <strain evidence="4 5">BR 11880</strain>
    </source>
</reference>